<evidence type="ECO:0000256" key="1">
    <source>
        <dbReference type="SAM" id="MobiDB-lite"/>
    </source>
</evidence>
<dbReference type="RefSeq" id="WP_221285278.1">
    <property type="nucleotide sequence ID" value="NZ_JACHFD010000028.1"/>
</dbReference>
<feature type="chain" id="PRO_5032824147" description="DUF2202 domain-containing protein" evidence="2">
    <location>
        <begin position="19"/>
        <end position="236"/>
    </location>
</feature>
<keyword evidence="2" id="KW-0732">Signal</keyword>
<name>A0A840VG33_9BACT</name>
<comment type="caution">
    <text evidence="4">The sequence shown here is derived from an EMBL/GenBank/DDBJ whole genome shotgun (WGS) entry which is preliminary data.</text>
</comment>
<organism evidence="4 5">
    <name type="scientific">Haloferula luteola</name>
    <dbReference type="NCBI Taxonomy" id="595692"/>
    <lineage>
        <taxon>Bacteria</taxon>
        <taxon>Pseudomonadati</taxon>
        <taxon>Verrucomicrobiota</taxon>
        <taxon>Verrucomicrobiia</taxon>
        <taxon>Verrucomicrobiales</taxon>
        <taxon>Verrucomicrobiaceae</taxon>
        <taxon>Haloferula</taxon>
    </lineage>
</organism>
<keyword evidence="5" id="KW-1185">Reference proteome</keyword>
<dbReference type="Gene3D" id="1.20.1260.10">
    <property type="match status" value="1"/>
</dbReference>
<dbReference type="InterPro" id="IPR019243">
    <property type="entry name" value="DUF2202"/>
</dbReference>
<feature type="signal peptide" evidence="2">
    <location>
        <begin position="1"/>
        <end position="18"/>
    </location>
</feature>
<dbReference type="InterPro" id="IPR009078">
    <property type="entry name" value="Ferritin-like_SF"/>
</dbReference>
<protein>
    <recommendedName>
        <fullName evidence="3">DUF2202 domain-containing protein</fullName>
    </recommendedName>
</protein>
<evidence type="ECO:0000313" key="4">
    <source>
        <dbReference type="EMBL" id="MBB5353558.1"/>
    </source>
</evidence>
<proteinExistence type="predicted"/>
<evidence type="ECO:0000313" key="5">
    <source>
        <dbReference type="Proteomes" id="UP000557717"/>
    </source>
</evidence>
<dbReference type="InterPro" id="IPR012347">
    <property type="entry name" value="Ferritin-like"/>
</dbReference>
<evidence type="ECO:0000256" key="2">
    <source>
        <dbReference type="SAM" id="SignalP"/>
    </source>
</evidence>
<gene>
    <name evidence="4" type="ORF">HNR46_003819</name>
</gene>
<reference evidence="4 5" key="1">
    <citation type="submission" date="2020-08" db="EMBL/GenBank/DDBJ databases">
        <title>Genomic Encyclopedia of Type Strains, Phase IV (KMG-IV): sequencing the most valuable type-strain genomes for metagenomic binning, comparative biology and taxonomic classification.</title>
        <authorList>
            <person name="Goeker M."/>
        </authorList>
    </citation>
    <scope>NUCLEOTIDE SEQUENCE [LARGE SCALE GENOMIC DNA]</scope>
    <source>
        <strain evidence="4 5">YC6886</strain>
    </source>
</reference>
<dbReference type="EMBL" id="JACHFD010000028">
    <property type="protein sequence ID" value="MBB5353558.1"/>
    <property type="molecule type" value="Genomic_DNA"/>
</dbReference>
<dbReference type="AlphaFoldDB" id="A0A840VG33"/>
<evidence type="ECO:0000259" key="3">
    <source>
        <dbReference type="Pfam" id="PF09968"/>
    </source>
</evidence>
<feature type="domain" description="DUF2202" evidence="3">
    <location>
        <begin position="25"/>
        <end position="176"/>
    </location>
</feature>
<sequence>MMKTILLIATLVPFSLQATTEETWIRLYEEEILAHDLYVALGQRFGDLMPLQNIPHSESRHREVMAEILKREGVGLPLAPVGRRFQTEGLDALYQKWLAEGSKSEVAACRVGMRLEEHDIADLRQAAKSAPDHQKPLAQLERASQQHLRAFHRNLSKRGGTAQPEVLDPVEFQRILADRKDHRPAAGQAGPCSTSRGPRRSAKENPQGPRGSAGSGNGGFRFRGGFSATEPSTDPK</sequence>
<feature type="region of interest" description="Disordered" evidence="1">
    <location>
        <begin position="179"/>
        <end position="236"/>
    </location>
</feature>
<dbReference type="Pfam" id="PF09968">
    <property type="entry name" value="DUF2202"/>
    <property type="match status" value="1"/>
</dbReference>
<feature type="compositionally biased region" description="Gly residues" evidence="1">
    <location>
        <begin position="211"/>
        <end position="222"/>
    </location>
</feature>
<dbReference type="SUPFAM" id="SSF47240">
    <property type="entry name" value="Ferritin-like"/>
    <property type="match status" value="1"/>
</dbReference>
<dbReference type="Proteomes" id="UP000557717">
    <property type="component" value="Unassembled WGS sequence"/>
</dbReference>
<accession>A0A840VG33</accession>